<accession>A0A084AHZ0</accession>
<evidence type="ECO:0000256" key="2">
    <source>
        <dbReference type="SAM" id="MobiDB-lite"/>
    </source>
</evidence>
<keyword evidence="1" id="KW-0175">Coiled coil</keyword>
<reference evidence="3 4" key="1">
    <citation type="journal article" date="2014" name="BMC Genomics">
        <title>Comparative genome sequencing reveals chemotype-specific gene clusters in the toxigenic black mold Stachybotrys.</title>
        <authorList>
            <person name="Semeiks J."/>
            <person name="Borek D."/>
            <person name="Otwinowski Z."/>
            <person name="Grishin N.V."/>
        </authorList>
    </citation>
    <scope>NUCLEOTIDE SEQUENCE [LARGE SCALE GENOMIC DNA]</scope>
    <source>
        <strain evidence="4">CBS 109288 / IBT 7711</strain>
    </source>
</reference>
<feature type="region of interest" description="Disordered" evidence="2">
    <location>
        <begin position="1"/>
        <end position="34"/>
    </location>
</feature>
<proteinExistence type="predicted"/>
<dbReference type="AlphaFoldDB" id="A0A084AHZ0"/>
<evidence type="ECO:0000313" key="3">
    <source>
        <dbReference type="EMBL" id="KEY64919.1"/>
    </source>
</evidence>
<dbReference type="OrthoDB" id="5393537at2759"/>
<sequence length="427" mass="48196">MVTVQDDTTKPGAPSVARLSRDVNVPKTAPGNTGMRLVDHNPNAIIAGVQMIFGTVDKGRQIMNNRLGNLADSGPNNISGSYQRQSYQQLRNDAEHWRTEHGKAIQYSKILNVGLEQKEKQLRETQNQLHTIIQQNESLAKDLAEKDDRFRETCTQLSMAREKETVMRAILLENTSTNRVNDDEIKDKFLSIRQKAQAISNSSAYDLEILDPTVWGHLTVKDRRNRMMAHIFDLLQYRIFDNKVFCQYEPTHDSCDPSCSLAMEAWLAHIEATFEHNNINKALLANWRVATIDCLSELIGPSPRRRMVAPAMFAHFVPVISPKSGTKQQGELQKQFQSICDEAWDLAILMRRSREGYKCIVPPTGRSKCFINAYETLVEPITVEGGKNEDRSDEIAYSLFGALVKGANHEGSKGGVLEKAQVVLKRR</sequence>
<dbReference type="EMBL" id="KL648721">
    <property type="protein sequence ID" value="KEY64919.1"/>
    <property type="molecule type" value="Genomic_DNA"/>
</dbReference>
<dbReference type="HOGENOM" id="CLU_704323_0_0_1"/>
<keyword evidence="4" id="KW-1185">Reference proteome</keyword>
<feature type="coiled-coil region" evidence="1">
    <location>
        <begin position="108"/>
        <end position="142"/>
    </location>
</feature>
<dbReference type="Proteomes" id="UP000028045">
    <property type="component" value="Unassembled WGS sequence"/>
</dbReference>
<gene>
    <name evidence="3" type="ORF">S7711_10789</name>
</gene>
<evidence type="ECO:0000256" key="1">
    <source>
        <dbReference type="SAM" id="Coils"/>
    </source>
</evidence>
<protein>
    <submittedName>
        <fullName evidence="3">Uncharacterized protein</fullName>
    </submittedName>
</protein>
<evidence type="ECO:0000313" key="4">
    <source>
        <dbReference type="Proteomes" id="UP000028045"/>
    </source>
</evidence>
<name>A0A084AHZ0_STACB</name>
<organism evidence="3 4">
    <name type="scientific">Stachybotrys chartarum (strain CBS 109288 / IBT 7711)</name>
    <name type="common">Toxic black mold</name>
    <name type="synonym">Stilbospora chartarum</name>
    <dbReference type="NCBI Taxonomy" id="1280523"/>
    <lineage>
        <taxon>Eukaryota</taxon>
        <taxon>Fungi</taxon>
        <taxon>Dikarya</taxon>
        <taxon>Ascomycota</taxon>
        <taxon>Pezizomycotina</taxon>
        <taxon>Sordariomycetes</taxon>
        <taxon>Hypocreomycetidae</taxon>
        <taxon>Hypocreales</taxon>
        <taxon>Stachybotryaceae</taxon>
        <taxon>Stachybotrys</taxon>
    </lineage>
</organism>